<proteinExistence type="predicted"/>
<dbReference type="RefSeq" id="WP_394482675.1">
    <property type="nucleotide sequence ID" value="NZ_JBIGHV010000009.1"/>
</dbReference>
<gene>
    <name evidence="1" type="ORF">ACG00Y_22165</name>
</gene>
<name>A0ABW7F960_9BURK</name>
<organism evidence="1 2">
    <name type="scientific">Pelomonas parva</name>
    <dbReference type="NCBI Taxonomy" id="3299032"/>
    <lineage>
        <taxon>Bacteria</taxon>
        <taxon>Pseudomonadati</taxon>
        <taxon>Pseudomonadota</taxon>
        <taxon>Betaproteobacteria</taxon>
        <taxon>Burkholderiales</taxon>
        <taxon>Sphaerotilaceae</taxon>
        <taxon>Roseateles</taxon>
    </lineage>
</organism>
<keyword evidence="2" id="KW-1185">Reference proteome</keyword>
<evidence type="ECO:0000313" key="2">
    <source>
        <dbReference type="Proteomes" id="UP001606210"/>
    </source>
</evidence>
<accession>A0ABW7F960</accession>
<sequence length="157" mass="17415">MVDPVRGCHQAKDAEGQPVVSWLERQQCRFALGVMPEQSRQDSDARWLRHLATLPATGPAACEVFQAEPWIETTPWPAWRNTVTRWLLEVPGGHLAGYAARHSDLELLRQTLLATLQGQPLPAGVLIERKAEGQIFAGCQARLGPKVSREPIRLPAL</sequence>
<protein>
    <submittedName>
        <fullName evidence="1">Uncharacterized protein</fullName>
    </submittedName>
</protein>
<dbReference type="EMBL" id="JBIGHV010000009">
    <property type="protein sequence ID" value="MFG6432639.1"/>
    <property type="molecule type" value="Genomic_DNA"/>
</dbReference>
<comment type="caution">
    <text evidence="1">The sequence shown here is derived from an EMBL/GenBank/DDBJ whole genome shotgun (WGS) entry which is preliminary data.</text>
</comment>
<dbReference type="Proteomes" id="UP001606210">
    <property type="component" value="Unassembled WGS sequence"/>
</dbReference>
<reference evidence="1 2" key="1">
    <citation type="submission" date="2024-08" db="EMBL/GenBank/DDBJ databases">
        <authorList>
            <person name="Lu H."/>
        </authorList>
    </citation>
    <scope>NUCLEOTIDE SEQUENCE [LARGE SCALE GENOMIC DNA]</scope>
    <source>
        <strain evidence="1 2">LYH14W</strain>
    </source>
</reference>
<evidence type="ECO:0000313" key="1">
    <source>
        <dbReference type="EMBL" id="MFG6432639.1"/>
    </source>
</evidence>